<dbReference type="RefSeq" id="WP_098194943.1">
    <property type="nucleotide sequence ID" value="NZ_CP023777.1"/>
</dbReference>
<dbReference type="KEGG" id="cbae:COR50_16150"/>
<gene>
    <name evidence="1" type="ORF">COR50_16150</name>
</gene>
<dbReference type="EMBL" id="CP023777">
    <property type="protein sequence ID" value="ATL48570.1"/>
    <property type="molecule type" value="Genomic_DNA"/>
</dbReference>
<name>A0A291QXA4_9BACT</name>
<protein>
    <submittedName>
        <fullName evidence="1">Uncharacterized protein</fullName>
    </submittedName>
</protein>
<keyword evidence="2" id="KW-1185">Reference proteome</keyword>
<dbReference type="OrthoDB" id="667398at2"/>
<organism evidence="1 2">
    <name type="scientific">Chitinophaga caeni</name>
    <dbReference type="NCBI Taxonomy" id="2029983"/>
    <lineage>
        <taxon>Bacteria</taxon>
        <taxon>Pseudomonadati</taxon>
        <taxon>Bacteroidota</taxon>
        <taxon>Chitinophagia</taxon>
        <taxon>Chitinophagales</taxon>
        <taxon>Chitinophagaceae</taxon>
        <taxon>Chitinophaga</taxon>
    </lineage>
</organism>
<proteinExistence type="predicted"/>
<evidence type="ECO:0000313" key="1">
    <source>
        <dbReference type="EMBL" id="ATL48570.1"/>
    </source>
</evidence>
<dbReference type="Proteomes" id="UP000220133">
    <property type="component" value="Chromosome"/>
</dbReference>
<evidence type="ECO:0000313" key="2">
    <source>
        <dbReference type="Proteomes" id="UP000220133"/>
    </source>
</evidence>
<dbReference type="AlphaFoldDB" id="A0A291QXA4"/>
<sequence length="174" mass="20058">MEYNKIRELLAKYWDCETSTGEESQLKVFFHEHQGTLPADLQEAAPMFQYFHQEASDEDQKIAELVATGPWDEVQPALKVVSRRPFYLNWMRYAAVLITALGIGYSVQQFTEKYRMDNQYAFTDTYNDPQKAFEETQKALQIVAKNLNKGTKPMENLAKFSEATEVLAPENGNK</sequence>
<accession>A0A291QXA4</accession>
<reference evidence="1 2" key="1">
    <citation type="submission" date="2017-10" db="EMBL/GenBank/DDBJ databases">
        <title>Paenichitinophaga pekingensis gen. nov., sp. nov., isolated from activated sludge.</title>
        <authorList>
            <person name="Jin D."/>
            <person name="Kong X."/>
            <person name="Deng Y."/>
            <person name="Bai Z."/>
        </authorList>
    </citation>
    <scope>NUCLEOTIDE SEQUENCE [LARGE SCALE GENOMIC DNA]</scope>
    <source>
        <strain evidence="1 2">13</strain>
    </source>
</reference>